<dbReference type="InterPro" id="IPR016024">
    <property type="entry name" value="ARM-type_fold"/>
</dbReference>
<protein>
    <recommendedName>
        <fullName evidence="2">Voltage-gated hydrogen channel 1</fullName>
    </recommendedName>
    <alternativeName>
        <fullName evidence="12">Hydrogen voltage-gated channel 1</fullName>
    </alternativeName>
</protein>
<keyword evidence="5 14" id="KW-0812">Transmembrane</keyword>
<dbReference type="Gene3D" id="1.20.120.350">
    <property type="entry name" value="Voltage-gated potassium channels. Chain C"/>
    <property type="match status" value="1"/>
</dbReference>
<keyword evidence="11" id="KW-0407">Ion channel</keyword>
<feature type="domain" description="Ion transport" evidence="15">
    <location>
        <begin position="193"/>
        <end position="338"/>
    </location>
</feature>
<dbReference type="InterPro" id="IPR027359">
    <property type="entry name" value="Volt_channel_dom_sf"/>
</dbReference>
<evidence type="ECO:0000256" key="5">
    <source>
        <dbReference type="ARBA" id="ARBA00022692"/>
    </source>
</evidence>
<comment type="subcellular location">
    <subcellularLocation>
        <location evidence="1">Cell membrane</location>
        <topology evidence="1">Multi-pass membrane protein</topology>
    </subcellularLocation>
</comment>
<evidence type="ECO:0000256" key="6">
    <source>
        <dbReference type="ARBA" id="ARBA00022882"/>
    </source>
</evidence>
<keyword evidence="3" id="KW-0813">Transport</keyword>
<keyword evidence="8 13" id="KW-0175">Coiled coil</keyword>
<dbReference type="EMBL" id="OU015567">
    <property type="protein sequence ID" value="CAG5113309.1"/>
    <property type="molecule type" value="Genomic_DNA"/>
</dbReference>
<name>A0ABN7T6S0_OIKDI</name>
<dbReference type="InterPro" id="IPR031846">
    <property type="entry name" value="Hvcn1"/>
</dbReference>
<evidence type="ECO:0000256" key="7">
    <source>
        <dbReference type="ARBA" id="ARBA00022989"/>
    </source>
</evidence>
<keyword evidence="10 14" id="KW-0472">Membrane</keyword>
<evidence type="ECO:0000313" key="17">
    <source>
        <dbReference type="Proteomes" id="UP001158576"/>
    </source>
</evidence>
<keyword evidence="4" id="KW-1003">Cell membrane</keyword>
<keyword evidence="17" id="KW-1185">Reference proteome</keyword>
<evidence type="ECO:0000256" key="1">
    <source>
        <dbReference type="ARBA" id="ARBA00004651"/>
    </source>
</evidence>
<evidence type="ECO:0000256" key="2">
    <source>
        <dbReference type="ARBA" id="ARBA00015897"/>
    </source>
</evidence>
<evidence type="ECO:0000256" key="4">
    <source>
        <dbReference type="ARBA" id="ARBA00022475"/>
    </source>
</evidence>
<evidence type="ECO:0000313" key="16">
    <source>
        <dbReference type="EMBL" id="CAG5113309.1"/>
    </source>
</evidence>
<evidence type="ECO:0000256" key="11">
    <source>
        <dbReference type="ARBA" id="ARBA00023303"/>
    </source>
</evidence>
<evidence type="ECO:0000256" key="12">
    <source>
        <dbReference type="ARBA" id="ARBA00031989"/>
    </source>
</evidence>
<accession>A0ABN7T6S0</accession>
<dbReference type="PANTHER" id="PTHR46480:SF1">
    <property type="entry name" value="VOLTAGE-GATED HYDROGEN CHANNEL 1"/>
    <property type="match status" value="1"/>
</dbReference>
<feature type="transmembrane region" description="Helical" evidence="14">
    <location>
        <begin position="194"/>
        <end position="216"/>
    </location>
</feature>
<evidence type="ECO:0000256" key="9">
    <source>
        <dbReference type="ARBA" id="ARBA00023065"/>
    </source>
</evidence>
<dbReference type="SUPFAM" id="SSF48371">
    <property type="entry name" value="ARM repeat"/>
    <property type="match status" value="1"/>
</dbReference>
<gene>
    <name evidence="16" type="ORF">OKIOD_LOCUS16187</name>
</gene>
<keyword evidence="6" id="KW-0851">Voltage-gated channel</keyword>
<sequence length="378" mass="43455">MIGRMSEMMTRISVMPIFGNKNQVKTREKELEDEKNLSKRALMEIQFQLDDLYRQRDSSDVNMANLVYKIGLEAVLGGPVVIKFAVNEFFDILIRSVEEWQDDVMLQLNALKTISALCSNNKEAQDTFLTSQFEETLINLIESGGKAKEKRDVFDFTTRGGLISFLIFRDILKSDMTCWEKSTRVVGKLLHSHAFQAIILFLVLVDCAVIACEIVFDEKVKTHYDYCSPNATTCQDEIDSKQTKKWKNIYMSLYYTSLALLSIFVVEVILKIVFTAKKFLKSWIHIFDALIVITSWVLMLVMLDKEGVLIELKILQDVKNGMIAEFLIAFRVIRLVHGMKEAIEEGNEIVHEKLHEELHALKHENRELKAQLAAVTDK</sequence>
<feature type="transmembrane region" description="Helical" evidence="14">
    <location>
        <begin position="286"/>
        <end position="303"/>
    </location>
</feature>
<evidence type="ECO:0000256" key="10">
    <source>
        <dbReference type="ARBA" id="ARBA00023136"/>
    </source>
</evidence>
<feature type="transmembrane region" description="Helical" evidence="14">
    <location>
        <begin position="253"/>
        <end position="274"/>
    </location>
</feature>
<evidence type="ECO:0000256" key="14">
    <source>
        <dbReference type="SAM" id="Phobius"/>
    </source>
</evidence>
<dbReference type="SUPFAM" id="SSF81324">
    <property type="entry name" value="Voltage-gated potassium channels"/>
    <property type="match status" value="1"/>
</dbReference>
<organism evidence="16 17">
    <name type="scientific">Oikopleura dioica</name>
    <name type="common">Tunicate</name>
    <dbReference type="NCBI Taxonomy" id="34765"/>
    <lineage>
        <taxon>Eukaryota</taxon>
        <taxon>Metazoa</taxon>
        <taxon>Chordata</taxon>
        <taxon>Tunicata</taxon>
        <taxon>Appendicularia</taxon>
        <taxon>Copelata</taxon>
        <taxon>Oikopleuridae</taxon>
        <taxon>Oikopleura</taxon>
    </lineage>
</organism>
<evidence type="ECO:0000256" key="8">
    <source>
        <dbReference type="ARBA" id="ARBA00023054"/>
    </source>
</evidence>
<dbReference type="InterPro" id="IPR005821">
    <property type="entry name" value="Ion_trans_dom"/>
</dbReference>
<keyword evidence="7 14" id="KW-1133">Transmembrane helix</keyword>
<keyword evidence="9" id="KW-0406">Ion transport</keyword>
<proteinExistence type="predicted"/>
<reference evidence="16 17" key="1">
    <citation type="submission" date="2021-04" db="EMBL/GenBank/DDBJ databases">
        <authorList>
            <person name="Bliznina A."/>
        </authorList>
    </citation>
    <scope>NUCLEOTIDE SEQUENCE [LARGE SCALE GENOMIC DNA]</scope>
</reference>
<evidence type="ECO:0000256" key="13">
    <source>
        <dbReference type="SAM" id="Coils"/>
    </source>
</evidence>
<evidence type="ECO:0000259" key="15">
    <source>
        <dbReference type="Pfam" id="PF00520"/>
    </source>
</evidence>
<dbReference type="Pfam" id="PF00520">
    <property type="entry name" value="Ion_trans"/>
    <property type="match status" value="1"/>
</dbReference>
<feature type="coiled-coil region" evidence="13">
    <location>
        <begin position="351"/>
        <end position="378"/>
    </location>
</feature>
<dbReference type="Proteomes" id="UP001158576">
    <property type="component" value="Chromosome 2"/>
</dbReference>
<evidence type="ECO:0000256" key="3">
    <source>
        <dbReference type="ARBA" id="ARBA00022448"/>
    </source>
</evidence>
<dbReference type="PANTHER" id="PTHR46480">
    <property type="entry name" value="F20B24.22"/>
    <property type="match status" value="1"/>
</dbReference>